<feature type="transmembrane region" description="Helical" evidence="5">
    <location>
        <begin position="321"/>
        <end position="340"/>
    </location>
</feature>
<accession>A0A4V3H3U0</accession>
<sequence>MTDALLPAVLVFALAAMFIAVFGVRMTHVAGELARRTGMGEAIMGALFIGAATSLSGITASVTAAWSGHASLAVSNSLGGIAAQTAFLAIADFFYRRANLEHAAASVENLMMTAFLIILLSIHLVALSVPQLSLLGVHPATPVLIITYLFGMWLLNRTHEMPMWYPKRTSDTRQEKTHSRRARGATLSGLWLRFVALAALVATAGWFLTHAAVTISRETGLAEGVVGGIFIAVSTSLPELVIAVTAVRMRALTLAVGDIIGGNAFDTLFIALSDIVYREGSIYAALSHYETFWLALTLLMCAVLIMGLIQRERHGIGNIGLESATLIVLYLGGVGLITLVL</sequence>
<dbReference type="GO" id="GO:0005262">
    <property type="term" value="F:calcium channel activity"/>
    <property type="evidence" value="ECO:0007669"/>
    <property type="project" value="TreeGrafter"/>
</dbReference>
<dbReference type="InterPro" id="IPR044880">
    <property type="entry name" value="NCX_ion-bd_dom_sf"/>
</dbReference>
<keyword evidence="4 5" id="KW-0472">Membrane</keyword>
<evidence type="ECO:0000313" key="8">
    <source>
        <dbReference type="Proteomes" id="UP000294914"/>
    </source>
</evidence>
<feature type="transmembrane region" description="Helical" evidence="5">
    <location>
        <begin position="135"/>
        <end position="155"/>
    </location>
</feature>
<feature type="transmembrane region" description="Helical" evidence="5">
    <location>
        <begin position="6"/>
        <end position="24"/>
    </location>
</feature>
<evidence type="ECO:0000256" key="5">
    <source>
        <dbReference type="SAM" id="Phobius"/>
    </source>
</evidence>
<dbReference type="PANTHER" id="PTHR10846:SF8">
    <property type="entry name" value="INNER MEMBRANE PROTEIN YRBG"/>
    <property type="match status" value="1"/>
</dbReference>
<dbReference type="Proteomes" id="UP000294914">
    <property type="component" value="Unassembled WGS sequence"/>
</dbReference>
<dbReference type="InterPro" id="IPR004837">
    <property type="entry name" value="NaCa_Exmemb"/>
</dbReference>
<dbReference type="RefSeq" id="WP_134084271.1">
    <property type="nucleotide sequence ID" value="NZ_SOQX01000005.1"/>
</dbReference>
<feature type="domain" description="Sodium/calcium exchanger membrane region" evidence="6">
    <location>
        <begin position="8"/>
        <end position="127"/>
    </location>
</feature>
<dbReference type="InterPro" id="IPR004481">
    <property type="entry name" value="K/Na/Ca-exchanger"/>
</dbReference>
<dbReference type="OrthoDB" id="153124at2"/>
<comment type="subcellular location">
    <subcellularLocation>
        <location evidence="1">Membrane</location>
        <topology evidence="1">Multi-pass membrane protein</topology>
    </subcellularLocation>
</comment>
<keyword evidence="8" id="KW-1185">Reference proteome</keyword>
<keyword evidence="3 5" id="KW-1133">Transmembrane helix</keyword>
<dbReference type="Gene3D" id="1.20.1420.30">
    <property type="entry name" value="NCX, central ion-binding region"/>
    <property type="match status" value="1"/>
</dbReference>
<evidence type="ECO:0000313" key="7">
    <source>
        <dbReference type="EMBL" id="TDY00605.1"/>
    </source>
</evidence>
<protein>
    <submittedName>
        <fullName evidence="7">Cation:H+ antiporter</fullName>
    </submittedName>
</protein>
<dbReference type="Pfam" id="PF01699">
    <property type="entry name" value="Na_Ca_ex"/>
    <property type="match status" value="2"/>
</dbReference>
<feature type="transmembrane region" description="Helical" evidence="5">
    <location>
        <begin position="107"/>
        <end position="129"/>
    </location>
</feature>
<name>A0A4V3H3U0_9GAMM</name>
<feature type="transmembrane region" description="Helical" evidence="5">
    <location>
        <begin position="45"/>
        <end position="66"/>
    </location>
</feature>
<dbReference type="GO" id="GO:0005886">
    <property type="term" value="C:plasma membrane"/>
    <property type="evidence" value="ECO:0007669"/>
    <property type="project" value="TreeGrafter"/>
</dbReference>
<feature type="transmembrane region" description="Helical" evidence="5">
    <location>
        <begin position="225"/>
        <end position="244"/>
    </location>
</feature>
<keyword evidence="2 5" id="KW-0812">Transmembrane</keyword>
<dbReference type="GO" id="GO:0008273">
    <property type="term" value="F:calcium, potassium:sodium antiporter activity"/>
    <property type="evidence" value="ECO:0007669"/>
    <property type="project" value="TreeGrafter"/>
</dbReference>
<dbReference type="EMBL" id="SOQX01000005">
    <property type="protein sequence ID" value="TDY00605.1"/>
    <property type="molecule type" value="Genomic_DNA"/>
</dbReference>
<feature type="domain" description="Sodium/calcium exchanger membrane region" evidence="6">
    <location>
        <begin position="191"/>
        <end position="334"/>
    </location>
</feature>
<evidence type="ECO:0000259" key="6">
    <source>
        <dbReference type="Pfam" id="PF01699"/>
    </source>
</evidence>
<comment type="caution">
    <text evidence="7">The sequence shown here is derived from an EMBL/GenBank/DDBJ whole genome shotgun (WGS) entry which is preliminary data.</text>
</comment>
<feature type="transmembrane region" description="Helical" evidence="5">
    <location>
        <begin position="292"/>
        <end position="309"/>
    </location>
</feature>
<gene>
    <name evidence="7" type="ORF">EDC23_2109</name>
</gene>
<evidence type="ECO:0000256" key="3">
    <source>
        <dbReference type="ARBA" id="ARBA00022989"/>
    </source>
</evidence>
<dbReference type="AlphaFoldDB" id="A0A4V3H3U0"/>
<organism evidence="7 8">
    <name type="scientific">Thiohalophilus thiocyanatoxydans</name>
    <dbReference type="NCBI Taxonomy" id="381308"/>
    <lineage>
        <taxon>Bacteria</taxon>
        <taxon>Pseudomonadati</taxon>
        <taxon>Pseudomonadota</taxon>
        <taxon>Gammaproteobacteria</taxon>
        <taxon>Thiohalomonadales</taxon>
        <taxon>Thiohalophilaceae</taxon>
        <taxon>Thiohalophilus</taxon>
    </lineage>
</organism>
<feature type="transmembrane region" description="Helical" evidence="5">
    <location>
        <begin position="190"/>
        <end position="213"/>
    </location>
</feature>
<dbReference type="PANTHER" id="PTHR10846">
    <property type="entry name" value="SODIUM/POTASSIUM/CALCIUM EXCHANGER"/>
    <property type="match status" value="1"/>
</dbReference>
<proteinExistence type="predicted"/>
<evidence type="ECO:0000256" key="1">
    <source>
        <dbReference type="ARBA" id="ARBA00004141"/>
    </source>
</evidence>
<evidence type="ECO:0000256" key="2">
    <source>
        <dbReference type="ARBA" id="ARBA00022692"/>
    </source>
</evidence>
<evidence type="ECO:0000256" key="4">
    <source>
        <dbReference type="ARBA" id="ARBA00023136"/>
    </source>
</evidence>
<reference evidence="7 8" key="1">
    <citation type="submission" date="2019-03" db="EMBL/GenBank/DDBJ databases">
        <title>Genomic Encyclopedia of Type Strains, Phase IV (KMG-IV): sequencing the most valuable type-strain genomes for metagenomic binning, comparative biology and taxonomic classification.</title>
        <authorList>
            <person name="Goeker M."/>
        </authorList>
    </citation>
    <scope>NUCLEOTIDE SEQUENCE [LARGE SCALE GENOMIC DNA]</scope>
    <source>
        <strain evidence="7 8">DSM 16326</strain>
    </source>
</reference>
<feature type="transmembrane region" description="Helical" evidence="5">
    <location>
        <begin position="251"/>
        <end position="272"/>
    </location>
</feature>
<dbReference type="GO" id="GO:0006874">
    <property type="term" value="P:intracellular calcium ion homeostasis"/>
    <property type="evidence" value="ECO:0007669"/>
    <property type="project" value="TreeGrafter"/>
</dbReference>
<feature type="transmembrane region" description="Helical" evidence="5">
    <location>
        <begin position="72"/>
        <end position="95"/>
    </location>
</feature>